<comment type="caution">
    <text evidence="2">The sequence shown here is derived from an EMBL/GenBank/DDBJ whole genome shotgun (WGS) entry which is preliminary data.</text>
</comment>
<feature type="region of interest" description="Disordered" evidence="1">
    <location>
        <begin position="1"/>
        <end position="91"/>
    </location>
</feature>
<dbReference type="Proteomes" id="UP000244488">
    <property type="component" value="Unassembled WGS sequence"/>
</dbReference>
<evidence type="ECO:0000256" key="1">
    <source>
        <dbReference type="SAM" id="MobiDB-lite"/>
    </source>
</evidence>
<dbReference type="AlphaFoldDB" id="A0A2T6IHS2"/>
<organism evidence="2 3">
    <name type="scientific">Toxoplasma gondii TgCATBr9</name>
    <dbReference type="NCBI Taxonomy" id="943120"/>
    <lineage>
        <taxon>Eukaryota</taxon>
        <taxon>Sar</taxon>
        <taxon>Alveolata</taxon>
        <taxon>Apicomplexa</taxon>
        <taxon>Conoidasida</taxon>
        <taxon>Coccidia</taxon>
        <taxon>Eucoccidiorida</taxon>
        <taxon>Eimeriorina</taxon>
        <taxon>Sarcocystidae</taxon>
        <taxon>Toxoplasma</taxon>
    </lineage>
</organism>
<sequence>MRGCGKPDDTAFAQRRTGERETVENGNSGKTRSINAHASTFSGCTYTADPRGGNGRKTSSVCTARSREVDSAERRGLRRGEAVASSERTAS</sequence>
<protein>
    <submittedName>
        <fullName evidence="2">Uncharacterized protein</fullName>
    </submittedName>
</protein>
<proteinExistence type="predicted"/>
<evidence type="ECO:0000313" key="2">
    <source>
        <dbReference type="EMBL" id="PUA84885.1"/>
    </source>
</evidence>
<feature type="compositionally biased region" description="Polar residues" evidence="1">
    <location>
        <begin position="24"/>
        <end position="45"/>
    </location>
</feature>
<reference evidence="2 3" key="1">
    <citation type="journal article" date="2016" name="Nat. Commun.">
        <title>Local admixture of amplified and diversified secreted pathogenesis determinants shapes mosaic Toxoplasma gondii genomes.</title>
        <authorList>
            <person name="Lorenzi H."/>
            <person name="Khan A."/>
            <person name="Behnke M.S."/>
            <person name="Namasivayam S."/>
            <person name="Swapna L.S."/>
            <person name="Hadjithomas M."/>
            <person name="Karamycheva S."/>
            <person name="Pinney D."/>
            <person name="Brunk B.P."/>
            <person name="Ajioka J.W."/>
            <person name="Ajzenberg D."/>
            <person name="Boothroyd J.C."/>
            <person name="Boyle J.P."/>
            <person name="Darde M.L."/>
            <person name="Diaz-Miranda M.A."/>
            <person name="Dubey J.P."/>
            <person name="Fritz H.M."/>
            <person name="Gennari S.M."/>
            <person name="Gregory B.D."/>
            <person name="Kim K."/>
            <person name="Saeij J.P."/>
            <person name="Su C."/>
            <person name="White M.W."/>
            <person name="Zhu X.Q."/>
            <person name="Howe D.K."/>
            <person name="Rosenthal B.M."/>
            <person name="Grigg M.E."/>
            <person name="Parkinson J."/>
            <person name="Liu L."/>
            <person name="Kissinger J.C."/>
            <person name="Roos D.S."/>
            <person name="Sibley L.D."/>
        </authorList>
    </citation>
    <scope>NUCLEOTIDE SEQUENCE [LARGE SCALE GENOMIC DNA]</scope>
    <source>
        <strain evidence="2 3">TgCATBr9</strain>
    </source>
</reference>
<name>A0A2T6IHS2_TOXGO</name>
<evidence type="ECO:0000313" key="3">
    <source>
        <dbReference type="Proteomes" id="UP000244488"/>
    </source>
</evidence>
<accession>A0A2T6IHS2</accession>
<gene>
    <name evidence="2" type="ORF">TGBR9_236830</name>
</gene>
<feature type="compositionally biased region" description="Basic and acidic residues" evidence="1">
    <location>
        <begin position="65"/>
        <end position="81"/>
    </location>
</feature>
<dbReference type="VEuPathDB" id="ToxoDB:TGBR9_236830"/>
<dbReference type="EMBL" id="AFHV02002991">
    <property type="protein sequence ID" value="PUA84885.1"/>
    <property type="molecule type" value="Genomic_DNA"/>
</dbReference>